<comment type="caution">
    <text evidence="4">The sequence shown here is derived from an EMBL/GenBank/DDBJ whole genome shotgun (WGS) entry which is preliminary data.</text>
</comment>
<feature type="compositionally biased region" description="Acidic residues" evidence="2">
    <location>
        <begin position="227"/>
        <end position="250"/>
    </location>
</feature>
<evidence type="ECO:0000313" key="4">
    <source>
        <dbReference type="EMBL" id="MBC3759828.1"/>
    </source>
</evidence>
<evidence type="ECO:0000256" key="3">
    <source>
        <dbReference type="SAM" id="SignalP"/>
    </source>
</evidence>
<feature type="signal peptide" evidence="3">
    <location>
        <begin position="1"/>
        <end position="18"/>
    </location>
</feature>
<evidence type="ECO:0000256" key="2">
    <source>
        <dbReference type="SAM" id="MobiDB-lite"/>
    </source>
</evidence>
<feature type="chain" id="PRO_5036905168" evidence="3">
    <location>
        <begin position="19"/>
        <end position="316"/>
    </location>
</feature>
<organism evidence="4 5">
    <name type="scientific">Hyunsoonleella aquatilis</name>
    <dbReference type="NCBI Taxonomy" id="2762758"/>
    <lineage>
        <taxon>Bacteria</taxon>
        <taxon>Pseudomonadati</taxon>
        <taxon>Bacteroidota</taxon>
        <taxon>Flavobacteriia</taxon>
        <taxon>Flavobacteriales</taxon>
        <taxon>Flavobacteriaceae</taxon>
    </lineage>
</organism>
<evidence type="ECO:0000313" key="5">
    <source>
        <dbReference type="Proteomes" id="UP000656244"/>
    </source>
</evidence>
<feature type="region of interest" description="Disordered" evidence="2">
    <location>
        <begin position="149"/>
        <end position="316"/>
    </location>
</feature>
<dbReference type="RefSeq" id="WP_186563798.1">
    <property type="nucleotide sequence ID" value="NZ_JACNMF010000006.1"/>
</dbReference>
<keyword evidence="1" id="KW-0802">TPR repeat</keyword>
<proteinExistence type="predicted"/>
<feature type="repeat" description="TPR" evidence="1">
    <location>
        <begin position="64"/>
        <end position="97"/>
    </location>
</feature>
<feature type="compositionally biased region" description="Basic and acidic residues" evidence="2">
    <location>
        <begin position="289"/>
        <end position="316"/>
    </location>
</feature>
<accession>A0A923HAY5</accession>
<dbReference type="InterPro" id="IPR011990">
    <property type="entry name" value="TPR-like_helical_dom_sf"/>
</dbReference>
<dbReference type="PROSITE" id="PS50005">
    <property type="entry name" value="TPR"/>
    <property type="match status" value="2"/>
</dbReference>
<gene>
    <name evidence="4" type="ORF">H7U19_15550</name>
</gene>
<dbReference type="SMART" id="SM00028">
    <property type="entry name" value="TPR"/>
    <property type="match status" value="2"/>
</dbReference>
<protein>
    <submittedName>
        <fullName evidence="4">Aerotolerance regulator BatC</fullName>
    </submittedName>
</protein>
<evidence type="ECO:0000256" key="1">
    <source>
        <dbReference type="PROSITE-ProRule" id="PRU00339"/>
    </source>
</evidence>
<dbReference type="Proteomes" id="UP000656244">
    <property type="component" value="Unassembled WGS sequence"/>
</dbReference>
<feature type="compositionally biased region" description="Polar residues" evidence="2">
    <location>
        <begin position="268"/>
        <end position="280"/>
    </location>
</feature>
<sequence>MKRLILIIILCLSCVVYSQEDKELQLAQKRANNYVYEGNDLADEDFVAAEMAYRKALSSQSDNIAGLYNLGNSYYNNGNLDEALYRHQQTAKLSTSKSERHKAFHNMGNIFMKNEQCKLAVEAYKNALRNNPSDDETRYNLVLAQKCAEEQKNDDKQDKNQDQENNEKQDQNQDNQQEQNKENEENEDQQNEDKKEDEQNKENQNEDESNKDKGEKEGEDGKNDEEKNSDEDKEDKSEGDENDKNNEEDEERKKDGNFDNEGDDSQGKRGQQQLSPQQIRSLLEAMNNQEKKVQEKVKEEKMKEAKGQRVYSEKDW</sequence>
<feature type="repeat" description="TPR" evidence="1">
    <location>
        <begin position="101"/>
        <end position="134"/>
    </location>
</feature>
<reference evidence="4" key="1">
    <citation type="submission" date="2020-08" db="EMBL/GenBank/DDBJ databases">
        <title>Hyunsoonleella sp. strain SJ7 genome sequencing and assembly.</title>
        <authorList>
            <person name="Kim I."/>
        </authorList>
    </citation>
    <scope>NUCLEOTIDE SEQUENCE</scope>
    <source>
        <strain evidence="4">SJ7</strain>
    </source>
</reference>
<dbReference type="InterPro" id="IPR019734">
    <property type="entry name" value="TPR_rpt"/>
</dbReference>
<feature type="compositionally biased region" description="Basic and acidic residues" evidence="2">
    <location>
        <begin position="149"/>
        <end position="171"/>
    </location>
</feature>
<dbReference type="Gene3D" id="1.25.40.10">
    <property type="entry name" value="Tetratricopeptide repeat domain"/>
    <property type="match status" value="2"/>
</dbReference>
<feature type="compositionally biased region" description="Basic and acidic residues" evidence="2">
    <location>
        <begin position="191"/>
        <end position="226"/>
    </location>
</feature>
<keyword evidence="3" id="KW-0732">Signal</keyword>
<dbReference type="AlphaFoldDB" id="A0A923HAY5"/>
<name>A0A923HAY5_9FLAO</name>
<dbReference type="Pfam" id="PF13432">
    <property type="entry name" value="TPR_16"/>
    <property type="match status" value="2"/>
</dbReference>
<keyword evidence="5" id="KW-1185">Reference proteome</keyword>
<dbReference type="SUPFAM" id="SSF48452">
    <property type="entry name" value="TPR-like"/>
    <property type="match status" value="1"/>
</dbReference>
<dbReference type="EMBL" id="JACNMF010000006">
    <property type="protein sequence ID" value="MBC3759828.1"/>
    <property type="molecule type" value="Genomic_DNA"/>
</dbReference>